<organism evidence="3 4">
    <name type="scientific">Candidatus Scatousia excrementigallinarum</name>
    <dbReference type="NCBI Taxonomy" id="2840935"/>
    <lineage>
        <taxon>Bacteria</taxon>
        <taxon>Candidatus Scatousia</taxon>
    </lineage>
</organism>
<dbReference type="SMART" id="SM00530">
    <property type="entry name" value="HTH_XRE"/>
    <property type="match status" value="1"/>
</dbReference>
<dbReference type="Gene3D" id="1.10.260.40">
    <property type="entry name" value="lambda repressor-like DNA-binding domains"/>
    <property type="match status" value="1"/>
</dbReference>
<reference evidence="3" key="1">
    <citation type="submission" date="2020-10" db="EMBL/GenBank/DDBJ databases">
        <authorList>
            <person name="Gilroy R."/>
        </authorList>
    </citation>
    <scope>NUCLEOTIDE SEQUENCE</scope>
    <source>
        <strain evidence="3">6276</strain>
    </source>
</reference>
<gene>
    <name evidence="3" type="ORF">IAC10_00680</name>
</gene>
<dbReference type="SUPFAM" id="SSF47413">
    <property type="entry name" value="lambda repressor-like DNA-binding domains"/>
    <property type="match status" value="1"/>
</dbReference>
<evidence type="ECO:0000313" key="3">
    <source>
        <dbReference type="EMBL" id="HIS35133.1"/>
    </source>
</evidence>
<dbReference type="InterPro" id="IPR001387">
    <property type="entry name" value="Cro/C1-type_HTH"/>
</dbReference>
<dbReference type="EMBL" id="DVIU01000015">
    <property type="protein sequence ID" value="HIS35133.1"/>
    <property type="molecule type" value="Genomic_DNA"/>
</dbReference>
<accession>A0A9D1JLR9</accession>
<evidence type="ECO:0000259" key="2">
    <source>
        <dbReference type="PROSITE" id="PS50943"/>
    </source>
</evidence>
<feature type="domain" description="HTH cro/C1-type" evidence="2">
    <location>
        <begin position="13"/>
        <end position="67"/>
    </location>
</feature>
<dbReference type="PROSITE" id="PS50943">
    <property type="entry name" value="HTH_CROC1"/>
    <property type="match status" value="1"/>
</dbReference>
<protein>
    <submittedName>
        <fullName evidence="3">Helix-turn-helix transcriptional regulator</fullName>
    </submittedName>
</protein>
<evidence type="ECO:0000256" key="1">
    <source>
        <dbReference type="ARBA" id="ARBA00023125"/>
    </source>
</evidence>
<dbReference type="InterPro" id="IPR010982">
    <property type="entry name" value="Lambda_DNA-bd_dom_sf"/>
</dbReference>
<dbReference type="AlphaFoldDB" id="A0A9D1JLR9"/>
<proteinExistence type="predicted"/>
<dbReference type="PANTHER" id="PTHR46558">
    <property type="entry name" value="TRACRIPTIONAL REGULATORY PROTEIN-RELATED-RELATED"/>
    <property type="match status" value="1"/>
</dbReference>
<sequence>MYDLDLVNIGRNIKVERVRKGYSQEELAELADTSRHSISLIESGLQHPKLISILKIANALCIDINELLK</sequence>
<keyword evidence="1" id="KW-0238">DNA-binding</keyword>
<evidence type="ECO:0000313" key="4">
    <source>
        <dbReference type="Proteomes" id="UP000823928"/>
    </source>
</evidence>
<dbReference type="CDD" id="cd00093">
    <property type="entry name" value="HTH_XRE"/>
    <property type="match status" value="1"/>
</dbReference>
<dbReference type="Proteomes" id="UP000823928">
    <property type="component" value="Unassembled WGS sequence"/>
</dbReference>
<dbReference type="Pfam" id="PF01381">
    <property type="entry name" value="HTH_3"/>
    <property type="match status" value="1"/>
</dbReference>
<comment type="caution">
    <text evidence="3">The sequence shown here is derived from an EMBL/GenBank/DDBJ whole genome shotgun (WGS) entry which is preliminary data.</text>
</comment>
<dbReference type="GO" id="GO:0003677">
    <property type="term" value="F:DNA binding"/>
    <property type="evidence" value="ECO:0007669"/>
    <property type="project" value="UniProtKB-KW"/>
</dbReference>
<name>A0A9D1JLR9_9BACT</name>
<reference evidence="3" key="2">
    <citation type="journal article" date="2021" name="PeerJ">
        <title>Extensive microbial diversity within the chicken gut microbiome revealed by metagenomics and culture.</title>
        <authorList>
            <person name="Gilroy R."/>
            <person name="Ravi A."/>
            <person name="Getino M."/>
            <person name="Pursley I."/>
            <person name="Horton D.L."/>
            <person name="Alikhan N.F."/>
            <person name="Baker D."/>
            <person name="Gharbi K."/>
            <person name="Hall N."/>
            <person name="Watson M."/>
            <person name="Adriaenssens E.M."/>
            <person name="Foster-Nyarko E."/>
            <person name="Jarju S."/>
            <person name="Secka A."/>
            <person name="Antonio M."/>
            <person name="Oren A."/>
            <person name="Chaudhuri R.R."/>
            <person name="La Ragione R."/>
            <person name="Hildebrand F."/>
            <person name="Pallen M.J."/>
        </authorList>
    </citation>
    <scope>NUCLEOTIDE SEQUENCE</scope>
    <source>
        <strain evidence="3">6276</strain>
    </source>
</reference>
<dbReference type="PANTHER" id="PTHR46558:SF15">
    <property type="entry name" value="HELIX-TURN-HELIX DOMAIN PROTEIN"/>
    <property type="match status" value="1"/>
</dbReference>